<evidence type="ECO:0000313" key="3">
    <source>
        <dbReference type="Proteomes" id="UP000186817"/>
    </source>
</evidence>
<evidence type="ECO:0000313" key="2">
    <source>
        <dbReference type="EMBL" id="OLP83099.1"/>
    </source>
</evidence>
<reference evidence="2 3" key="1">
    <citation type="submission" date="2016-02" db="EMBL/GenBank/DDBJ databases">
        <title>Genome analysis of coral dinoflagellate symbionts highlights evolutionary adaptations to a symbiotic lifestyle.</title>
        <authorList>
            <person name="Aranda M."/>
            <person name="Li Y."/>
            <person name="Liew Y.J."/>
            <person name="Baumgarten S."/>
            <person name="Simakov O."/>
            <person name="Wilson M."/>
            <person name="Piel J."/>
            <person name="Ashoor H."/>
            <person name="Bougouffa S."/>
            <person name="Bajic V.B."/>
            <person name="Ryu T."/>
            <person name="Ravasi T."/>
            <person name="Bayer T."/>
            <person name="Micklem G."/>
            <person name="Kim H."/>
            <person name="Bhak J."/>
            <person name="Lajeunesse T.C."/>
            <person name="Voolstra C.R."/>
        </authorList>
    </citation>
    <scope>NUCLEOTIDE SEQUENCE [LARGE SCALE GENOMIC DNA]</scope>
    <source>
        <strain evidence="2 3">CCMP2467</strain>
    </source>
</reference>
<feature type="compositionally biased region" description="Polar residues" evidence="1">
    <location>
        <begin position="44"/>
        <end position="58"/>
    </location>
</feature>
<gene>
    <name evidence="2" type="ORF">AK812_SmicGene36183</name>
</gene>
<accession>A0A1Q9CJI8</accession>
<dbReference type="Proteomes" id="UP000186817">
    <property type="component" value="Unassembled WGS sequence"/>
</dbReference>
<feature type="compositionally biased region" description="Low complexity" evidence="1">
    <location>
        <begin position="59"/>
        <end position="75"/>
    </location>
</feature>
<keyword evidence="3" id="KW-1185">Reference proteome</keyword>
<dbReference type="OrthoDB" id="10550957at2759"/>
<sequence>MDEDGEVIAQLPGEVPFEVQLASTLLPRIGTPSLHSHYHQWNKQLQGSRGQTPCSQPGSEFRSTLSSSLSSLRPHLISRERPPTTGPPLDRRSALQASRPYTVIQETIRL</sequence>
<feature type="region of interest" description="Disordered" evidence="1">
    <location>
        <begin position="44"/>
        <end position="100"/>
    </location>
</feature>
<dbReference type="AlphaFoldDB" id="A0A1Q9CJI8"/>
<proteinExistence type="predicted"/>
<organism evidence="2 3">
    <name type="scientific">Symbiodinium microadriaticum</name>
    <name type="common">Dinoflagellate</name>
    <name type="synonym">Zooxanthella microadriatica</name>
    <dbReference type="NCBI Taxonomy" id="2951"/>
    <lineage>
        <taxon>Eukaryota</taxon>
        <taxon>Sar</taxon>
        <taxon>Alveolata</taxon>
        <taxon>Dinophyceae</taxon>
        <taxon>Suessiales</taxon>
        <taxon>Symbiodiniaceae</taxon>
        <taxon>Symbiodinium</taxon>
    </lineage>
</organism>
<dbReference type="EMBL" id="LSRX01001141">
    <property type="protein sequence ID" value="OLP83099.1"/>
    <property type="molecule type" value="Genomic_DNA"/>
</dbReference>
<comment type="caution">
    <text evidence="2">The sequence shown here is derived from an EMBL/GenBank/DDBJ whole genome shotgun (WGS) entry which is preliminary data.</text>
</comment>
<evidence type="ECO:0000256" key="1">
    <source>
        <dbReference type="SAM" id="MobiDB-lite"/>
    </source>
</evidence>
<protein>
    <submittedName>
        <fullName evidence="2">Uncharacterized protein</fullName>
    </submittedName>
</protein>
<name>A0A1Q9CJI8_SYMMI</name>